<comment type="caution">
    <text evidence="7">The sequence shown here is derived from an EMBL/GenBank/DDBJ whole genome shotgun (WGS) entry which is preliminary data.</text>
</comment>
<dbReference type="InterPro" id="IPR011538">
    <property type="entry name" value="Nuo51_FMN-bd"/>
</dbReference>
<dbReference type="Pfam" id="PF01257">
    <property type="entry name" value="2Fe-2S_thioredx"/>
    <property type="match status" value="1"/>
</dbReference>
<gene>
    <name evidence="7" type="ORF">GCM10023188_28410</name>
</gene>
<dbReference type="SUPFAM" id="SSF142984">
    <property type="entry name" value="Nqo1 middle domain-like"/>
    <property type="match status" value="1"/>
</dbReference>
<organism evidence="7 8">
    <name type="scientific">Pontibacter saemangeumensis</name>
    <dbReference type="NCBI Taxonomy" id="1084525"/>
    <lineage>
        <taxon>Bacteria</taxon>
        <taxon>Pseudomonadati</taxon>
        <taxon>Bacteroidota</taxon>
        <taxon>Cytophagia</taxon>
        <taxon>Cytophagales</taxon>
        <taxon>Hymenobacteraceae</taxon>
        <taxon>Pontibacter</taxon>
    </lineage>
</organism>
<dbReference type="Gene3D" id="3.10.20.600">
    <property type="match status" value="1"/>
</dbReference>
<evidence type="ECO:0000256" key="2">
    <source>
        <dbReference type="ARBA" id="ARBA00022485"/>
    </source>
</evidence>
<evidence type="ECO:0000256" key="1">
    <source>
        <dbReference type="ARBA" id="ARBA00007523"/>
    </source>
</evidence>
<feature type="domain" description="NADH-ubiquinone oxidoreductase 51kDa subunit iron-sulphur binding" evidence="6">
    <location>
        <begin position="453"/>
        <end position="498"/>
    </location>
</feature>
<keyword evidence="3" id="KW-0479">Metal-binding</keyword>
<dbReference type="PANTHER" id="PTHR43578:SF3">
    <property type="entry name" value="NADH-QUINONE OXIDOREDUCTASE SUBUNIT F"/>
    <property type="match status" value="1"/>
</dbReference>
<dbReference type="Gene3D" id="1.10.10.1590">
    <property type="entry name" value="NADH-quinone oxidoreductase subunit E"/>
    <property type="match status" value="1"/>
</dbReference>
<keyword evidence="2" id="KW-0004">4Fe-4S</keyword>
<dbReference type="Gene3D" id="3.40.30.10">
    <property type="entry name" value="Glutaredoxin"/>
    <property type="match status" value="1"/>
</dbReference>
<dbReference type="InterPro" id="IPR036249">
    <property type="entry name" value="Thioredoxin-like_sf"/>
</dbReference>
<keyword evidence="5" id="KW-0411">Iron-sulfur</keyword>
<sequence length="566" mass="62923">MDRLWELQSTRGYLSDEDILQVAQEFGMSPVEVEGVAGFYHFYHRERTGKYKIYLNNSILSWFHGFEKVKEAIEKETGAAMGGVDPSGTFGFFETSCIGLSDREPAALINFHPFTKLTPQKVKRIINGLKAGNAPAELADAIEEKVRYKPGKDKAILLRDFEPGKALGNLKNYSPDEVISMIKDSGLSGRGGAFFPTGMKWEFARKAKGSIKYIVCNADEGEPGTFKDRVLLHLLPGLLIEGMIVAGYAVGATEGIIYLRAEYTWLLPKLNAALEEYRQSGYLGQSIAGLGKYRFDIRVQLGAGAYICGEETALLDSLEGKRGEPRLKTVFPTDKGFLRKPTVINNVETFCAAARILELGVEAFKRMGTPKSTGTKLLSIAGDCKKPGLYEIEWGMQLRELLELCGAENPTYIQMSGPSGELLSVKEKDRAISLEDIRCGGSVMIFDAQRDLFTILQNYSRFFTYESCGLCTPCRAGNPQLLHMIERFIKGKAAPGDVEKALQWSAIVKHNSRCGLGQTSPNSLEQAIQKFPELFHEKLVRDDKYNREFSLEKATEAYNNLTHAED</sequence>
<dbReference type="Pfam" id="PF10589">
    <property type="entry name" value="NADH_4Fe-4S"/>
    <property type="match status" value="1"/>
</dbReference>
<evidence type="ECO:0000313" key="7">
    <source>
        <dbReference type="EMBL" id="GAA4435924.1"/>
    </source>
</evidence>
<dbReference type="SMART" id="SM00928">
    <property type="entry name" value="NADH_4Fe-4S"/>
    <property type="match status" value="1"/>
</dbReference>
<keyword evidence="4" id="KW-0408">Iron</keyword>
<dbReference type="InterPro" id="IPR037207">
    <property type="entry name" value="Nuop51_4Fe4S-bd_sf"/>
</dbReference>
<dbReference type="PANTHER" id="PTHR43578">
    <property type="entry name" value="NADH-QUINONE OXIDOREDUCTASE SUBUNIT F"/>
    <property type="match status" value="1"/>
</dbReference>
<dbReference type="InterPro" id="IPR041921">
    <property type="entry name" value="NuoE_N"/>
</dbReference>
<dbReference type="SUPFAM" id="SSF142019">
    <property type="entry name" value="Nqo1 FMN-binding domain-like"/>
    <property type="match status" value="1"/>
</dbReference>
<dbReference type="SUPFAM" id="SSF52833">
    <property type="entry name" value="Thioredoxin-like"/>
    <property type="match status" value="1"/>
</dbReference>
<dbReference type="InterPro" id="IPR037225">
    <property type="entry name" value="Nuo51_FMN-bd_sf"/>
</dbReference>
<dbReference type="SUPFAM" id="SSF140490">
    <property type="entry name" value="Nqo1C-terminal domain-like"/>
    <property type="match status" value="1"/>
</dbReference>
<proteinExistence type="inferred from homology"/>
<dbReference type="InterPro" id="IPR001949">
    <property type="entry name" value="NADH-UbQ_OxRdtase_51kDa_CS"/>
</dbReference>
<keyword evidence="8" id="KW-1185">Reference proteome</keyword>
<evidence type="ECO:0000313" key="8">
    <source>
        <dbReference type="Proteomes" id="UP001500552"/>
    </source>
</evidence>
<dbReference type="Proteomes" id="UP001500552">
    <property type="component" value="Unassembled WGS sequence"/>
</dbReference>
<accession>A0ABP8LT58</accession>
<dbReference type="Gene3D" id="1.20.1440.230">
    <property type="entry name" value="NADH-ubiquinone oxidoreductase 51kDa subunit, iron-sulphur binding domain"/>
    <property type="match status" value="1"/>
</dbReference>
<dbReference type="EMBL" id="BAABHC010000016">
    <property type="protein sequence ID" value="GAA4435924.1"/>
    <property type="molecule type" value="Genomic_DNA"/>
</dbReference>
<dbReference type="Pfam" id="PF01512">
    <property type="entry name" value="Complex1_51K"/>
    <property type="match status" value="1"/>
</dbReference>
<name>A0ABP8LT58_9BACT</name>
<comment type="similarity">
    <text evidence="1">Belongs to the complex I 51 kDa subunit family.</text>
</comment>
<protein>
    <recommendedName>
        <fullName evidence="6">NADH-ubiquinone oxidoreductase 51kDa subunit iron-sulphur binding domain-containing protein</fullName>
    </recommendedName>
</protein>
<reference evidence="8" key="1">
    <citation type="journal article" date="2019" name="Int. J. Syst. Evol. Microbiol.">
        <title>The Global Catalogue of Microorganisms (GCM) 10K type strain sequencing project: providing services to taxonomists for standard genome sequencing and annotation.</title>
        <authorList>
            <consortium name="The Broad Institute Genomics Platform"/>
            <consortium name="The Broad Institute Genome Sequencing Center for Infectious Disease"/>
            <person name="Wu L."/>
            <person name="Ma J."/>
        </authorList>
    </citation>
    <scope>NUCLEOTIDE SEQUENCE [LARGE SCALE GENOMIC DNA]</scope>
    <source>
        <strain evidence="8">JCM 17926</strain>
    </source>
</reference>
<evidence type="ECO:0000256" key="5">
    <source>
        <dbReference type="ARBA" id="ARBA00023014"/>
    </source>
</evidence>
<dbReference type="InterPro" id="IPR019575">
    <property type="entry name" value="Nuop51_4Fe4S-bd"/>
</dbReference>
<evidence type="ECO:0000256" key="4">
    <source>
        <dbReference type="ARBA" id="ARBA00023004"/>
    </source>
</evidence>
<dbReference type="Gene3D" id="3.40.50.11540">
    <property type="entry name" value="NADH-ubiquinone oxidoreductase 51kDa subunit"/>
    <property type="match status" value="1"/>
</dbReference>
<evidence type="ECO:0000256" key="3">
    <source>
        <dbReference type="ARBA" id="ARBA00022723"/>
    </source>
</evidence>
<dbReference type="PROSITE" id="PS00645">
    <property type="entry name" value="COMPLEX1_51K_2"/>
    <property type="match status" value="1"/>
</dbReference>
<dbReference type="PROSITE" id="PS00644">
    <property type="entry name" value="COMPLEX1_51K_1"/>
    <property type="match status" value="1"/>
</dbReference>
<evidence type="ECO:0000259" key="6">
    <source>
        <dbReference type="SMART" id="SM00928"/>
    </source>
</evidence>